<evidence type="ECO:0000313" key="1">
    <source>
        <dbReference type="EMBL" id="VDP27086.1"/>
    </source>
</evidence>
<reference evidence="3" key="1">
    <citation type="submission" date="2016-06" db="UniProtKB">
        <authorList>
            <consortium name="WormBaseParasite"/>
        </authorList>
    </citation>
    <scope>IDENTIFICATION</scope>
</reference>
<proteinExistence type="predicted"/>
<dbReference type="PANTHER" id="PTHR12913:SF3">
    <property type="entry name" value="SI:DKEYP-121D4.3"/>
    <property type="match status" value="1"/>
</dbReference>
<evidence type="ECO:0000313" key="2">
    <source>
        <dbReference type="Proteomes" id="UP000270296"/>
    </source>
</evidence>
<organism evidence="3">
    <name type="scientific">Soboliphyme baturini</name>
    <dbReference type="NCBI Taxonomy" id="241478"/>
    <lineage>
        <taxon>Eukaryota</taxon>
        <taxon>Metazoa</taxon>
        <taxon>Ecdysozoa</taxon>
        <taxon>Nematoda</taxon>
        <taxon>Enoplea</taxon>
        <taxon>Dorylaimia</taxon>
        <taxon>Dioctophymatida</taxon>
        <taxon>Dioctophymatoidea</taxon>
        <taxon>Soboliphymatidae</taxon>
        <taxon>Soboliphyme</taxon>
    </lineage>
</organism>
<dbReference type="PANTHER" id="PTHR12913">
    <property type="entry name" value="UNR PROTEIN N-RAS UPSTREAM GENE PROTEIN"/>
    <property type="match status" value="1"/>
</dbReference>
<sequence>MLSVVTVEHDQTLGEFVECRRTPQSCSPNMFSRVGTSIEGGSNDCSSTGRMMKCFTCGPRCQFQSCPTELQCIGVIVIVPQSLEHFGCLACNLHGEPSFVQFSWRNLKYTLEKVLCDFGAKVRLKASWDFISAVWRASEVVPEVPYQKGIVTAVVNGVATIECISASKIMFYALHEFPHHNIRVGTNVEFVSVCADDGEEVITRLDILTSEVQQISLEKYIGRVVSIPSGPNGCELGTLEYSADTRQLLVPFWKKDLAFTHTLLSGDFVQFRLRTDVSGDKNGRFAVDIHFLIEMSLFNENGRVQADVLSVYPDYAISICQGDKRPILFRKSELIRDIGLRPTMIVDVTTDKSTVYHSNRSNISCPALAAGDVASVRSSSADPPCESPQMCQLWHTSRKPITSEENASESCSSISSIENDLKHCDMALDGKEDSPTQHLYDPFGIKNIDWSSGALYSSNLLSENFTDKVTLCLSPQKALINKSLEKARSAWYAVAPTVGAK</sequence>
<dbReference type="Proteomes" id="UP000270296">
    <property type="component" value="Unassembled WGS sequence"/>
</dbReference>
<name>A0A183J204_9BILA</name>
<dbReference type="AlphaFoldDB" id="A0A183J204"/>
<evidence type="ECO:0000313" key="3">
    <source>
        <dbReference type="WBParaSite" id="SBAD_0001025301-mRNA-1"/>
    </source>
</evidence>
<dbReference type="EMBL" id="UZAM01013326">
    <property type="protein sequence ID" value="VDP27086.1"/>
    <property type="molecule type" value="Genomic_DNA"/>
</dbReference>
<keyword evidence="2" id="KW-1185">Reference proteome</keyword>
<accession>A0A183J204</accession>
<reference evidence="1 2" key="2">
    <citation type="submission" date="2018-11" db="EMBL/GenBank/DDBJ databases">
        <authorList>
            <consortium name="Pathogen Informatics"/>
        </authorList>
    </citation>
    <scope>NUCLEOTIDE SEQUENCE [LARGE SCALE GENOMIC DNA]</scope>
</reference>
<gene>
    <name evidence="1" type="ORF">SBAD_LOCUS9902</name>
</gene>
<protein>
    <submittedName>
        <fullName evidence="3">S1 motif domain-containing protein</fullName>
    </submittedName>
</protein>
<dbReference type="WBParaSite" id="SBAD_0001025301-mRNA-1">
    <property type="protein sequence ID" value="SBAD_0001025301-mRNA-1"/>
    <property type="gene ID" value="SBAD_0001025301"/>
</dbReference>